<dbReference type="InterPro" id="IPR029021">
    <property type="entry name" value="Prot-tyrosine_phosphatase-like"/>
</dbReference>
<dbReference type="SUPFAM" id="SSF51905">
    <property type="entry name" value="FAD/NAD(P)-binding domain"/>
    <property type="match status" value="1"/>
</dbReference>
<evidence type="ECO:0000256" key="3">
    <source>
        <dbReference type="ARBA" id="ARBA00022719"/>
    </source>
</evidence>
<feature type="domain" description="FAD/NAD(P)-binding" evidence="9">
    <location>
        <begin position="176"/>
        <end position="299"/>
    </location>
</feature>
<feature type="domain" description="Beta-lactamase hydrolase-like protein phosphatase-like" evidence="8">
    <location>
        <begin position="22"/>
        <end position="127"/>
    </location>
</feature>
<dbReference type="Gene3D" id="3.50.50.60">
    <property type="entry name" value="FAD/NAD(P)-binding domain"/>
    <property type="match status" value="2"/>
</dbReference>
<keyword evidence="6" id="KW-0560">Oxidoreductase</keyword>
<dbReference type="PRINTS" id="PR00368">
    <property type="entry name" value="FADPNR"/>
</dbReference>
<feature type="region of interest" description="Disordered" evidence="7">
    <location>
        <begin position="578"/>
        <end position="598"/>
    </location>
</feature>
<dbReference type="CDD" id="cd14503">
    <property type="entry name" value="PTP-bact"/>
    <property type="match status" value="1"/>
</dbReference>
<keyword evidence="3" id="KW-0874">Quinone</keyword>
<evidence type="ECO:0000256" key="7">
    <source>
        <dbReference type="SAM" id="MobiDB-lite"/>
    </source>
</evidence>
<evidence type="ECO:0000259" key="8">
    <source>
        <dbReference type="Pfam" id="PF04273"/>
    </source>
</evidence>
<dbReference type="InterPro" id="IPR015904">
    <property type="entry name" value="Sulphide_quinone_reductase"/>
</dbReference>
<evidence type="ECO:0000313" key="11">
    <source>
        <dbReference type="Proteomes" id="UP000295531"/>
    </source>
</evidence>
<evidence type="ECO:0000259" key="9">
    <source>
        <dbReference type="Pfam" id="PF07992"/>
    </source>
</evidence>
<protein>
    <submittedName>
        <fullName evidence="10">Sulfide:quinone oxidoreductase</fullName>
    </submittedName>
</protein>
<dbReference type="GO" id="GO:0070224">
    <property type="term" value="F:sulfide:quinone oxidoreductase activity"/>
    <property type="evidence" value="ECO:0007669"/>
    <property type="project" value="TreeGrafter"/>
</dbReference>
<dbReference type="GO" id="GO:0048038">
    <property type="term" value="F:quinone binding"/>
    <property type="evidence" value="ECO:0007669"/>
    <property type="project" value="UniProtKB-KW"/>
</dbReference>
<dbReference type="Pfam" id="PF04273">
    <property type="entry name" value="BLH_phosphatase"/>
    <property type="match status" value="1"/>
</dbReference>
<dbReference type="GO" id="GO:0016787">
    <property type="term" value="F:hydrolase activity"/>
    <property type="evidence" value="ECO:0007669"/>
    <property type="project" value="InterPro"/>
</dbReference>
<sequence length="598" mass="65279">MASATLKFHLIYSNRGLAMERRKLSPFISVSPQISVEDVGVAASLGFKTIVCNRPDNEGEDQVNADKIQQAAEKNGLAFEHLPVVSGNITDDDVSAFTKLMATVKGPVLAYCRTGTRSCTLWALAEAAHLAPQTLLDTAQQAGYDLSGQQSRLQQRFDQSAAANASAAPQSVSKHTVVIVGGGAGGQATAASILKRQPQTDIAIVEPAEAHYYQPGWTLVGGGVFEREQTKKRMRDIMPKAATWYQTAVSQFLPEQQRIVLENGDQLAYQCLVVATGLKLDWEAIPGLKESLGQHGVTSNYRFDLAPYTWKLVQATRKGKAIFTQPPMPIKCAGAPQKAMYLSCDEWQRNELLKDINVEFCTAGAALFGVKEYVPALQKYVDRYGIELQFQHNLIAVDGPQQKATFAVTDSNGETTQVEKSFDMLHVCPPQVAPDVIASSPLADSNGWVDVSAETLQHKHFGNVYAVGDVANAPNAKTAAAVRKQAPVVAENVLSTLAGKNAMAVYEGYGSCPLTVERGKIVLAEFGYGGKLQPTFPAWLVDGTKPSRMSWFLKEKMLPWLYWDVMLKGKEWLAKPKHLSHRPEPHSAPDACNFEDKK</sequence>
<evidence type="ECO:0000256" key="4">
    <source>
        <dbReference type="ARBA" id="ARBA00022827"/>
    </source>
</evidence>
<evidence type="ECO:0000313" key="10">
    <source>
        <dbReference type="EMBL" id="TDP39267.1"/>
    </source>
</evidence>
<keyword evidence="4" id="KW-0274">FAD</keyword>
<comment type="cofactor">
    <cofactor evidence="1">
        <name>FAD</name>
        <dbReference type="ChEBI" id="CHEBI:57692"/>
    </cofactor>
</comment>
<dbReference type="FunFam" id="3.50.50.60:FF:000034">
    <property type="entry name" value="sulfide:quinone oxidoreductase, mitochondrial"/>
    <property type="match status" value="1"/>
</dbReference>
<dbReference type="PANTHER" id="PTHR10632:SF2">
    <property type="entry name" value="SULFIDE:QUINONE OXIDOREDUCTASE, MITOCHONDRIAL"/>
    <property type="match status" value="1"/>
</dbReference>
<dbReference type="Proteomes" id="UP000295531">
    <property type="component" value="Unassembled WGS sequence"/>
</dbReference>
<keyword evidence="11" id="KW-1185">Reference proteome</keyword>
<dbReference type="GO" id="GO:0071949">
    <property type="term" value="F:FAD binding"/>
    <property type="evidence" value="ECO:0007669"/>
    <property type="project" value="TreeGrafter"/>
</dbReference>
<dbReference type="GO" id="GO:0070221">
    <property type="term" value="P:sulfide oxidation, using sulfide:quinone oxidoreductase"/>
    <property type="evidence" value="ECO:0007669"/>
    <property type="project" value="TreeGrafter"/>
</dbReference>
<comment type="caution">
    <text evidence="10">The sequence shown here is derived from an EMBL/GenBank/DDBJ whole genome shotgun (WGS) entry which is preliminary data.</text>
</comment>
<gene>
    <name evidence="10" type="ORF">DEU29_103163</name>
</gene>
<organism evidence="10 11">
    <name type="scientific">Idiomarina aquatica</name>
    <dbReference type="NCBI Taxonomy" id="1327752"/>
    <lineage>
        <taxon>Bacteria</taxon>
        <taxon>Pseudomonadati</taxon>
        <taxon>Pseudomonadota</taxon>
        <taxon>Gammaproteobacteria</taxon>
        <taxon>Alteromonadales</taxon>
        <taxon>Idiomarinaceae</taxon>
        <taxon>Idiomarina</taxon>
    </lineage>
</organism>
<dbReference type="PANTHER" id="PTHR10632">
    <property type="entry name" value="SULFIDE:QUINONE OXIDOREDUCTASE"/>
    <property type="match status" value="1"/>
</dbReference>
<dbReference type="NCBIfam" id="TIGR01244">
    <property type="entry name" value="TIGR01244 family sulfur transferase"/>
    <property type="match status" value="1"/>
</dbReference>
<name>A0A4R6PLB5_9GAMM</name>
<evidence type="ECO:0000256" key="2">
    <source>
        <dbReference type="ARBA" id="ARBA00022630"/>
    </source>
</evidence>
<dbReference type="SUPFAM" id="SSF52799">
    <property type="entry name" value="(Phosphotyrosine protein) phosphatases II"/>
    <property type="match status" value="1"/>
</dbReference>
<dbReference type="InterPro" id="IPR023753">
    <property type="entry name" value="FAD/NAD-binding_dom"/>
</dbReference>
<accession>A0A4R6PLB5</accession>
<evidence type="ECO:0000256" key="1">
    <source>
        <dbReference type="ARBA" id="ARBA00001974"/>
    </source>
</evidence>
<proteinExistence type="predicted"/>
<evidence type="ECO:0000256" key="5">
    <source>
        <dbReference type="ARBA" id="ARBA00022946"/>
    </source>
</evidence>
<dbReference type="InterPro" id="IPR036188">
    <property type="entry name" value="FAD/NAD-bd_sf"/>
</dbReference>
<evidence type="ECO:0000256" key="6">
    <source>
        <dbReference type="ARBA" id="ARBA00023002"/>
    </source>
</evidence>
<reference evidence="10 11" key="1">
    <citation type="submission" date="2019-03" db="EMBL/GenBank/DDBJ databases">
        <title>Freshwater and sediment microbial communities from various areas in North America, analyzing microbe dynamics in response to fracking.</title>
        <authorList>
            <person name="Lamendella R."/>
        </authorList>
    </citation>
    <scope>NUCLEOTIDE SEQUENCE [LARGE SCALE GENOMIC DNA]</scope>
    <source>
        <strain evidence="10 11">18_TX</strain>
    </source>
</reference>
<dbReference type="Gene3D" id="3.90.190.10">
    <property type="entry name" value="Protein tyrosine phosphatase superfamily"/>
    <property type="match status" value="1"/>
</dbReference>
<dbReference type="EMBL" id="SNXI01000003">
    <property type="protein sequence ID" value="TDP39267.1"/>
    <property type="molecule type" value="Genomic_DNA"/>
</dbReference>
<keyword evidence="5" id="KW-0809">Transit peptide</keyword>
<dbReference type="InterPro" id="IPR005939">
    <property type="entry name" value="BLH_phosphatase-like"/>
</dbReference>
<dbReference type="Pfam" id="PF07992">
    <property type="entry name" value="Pyr_redox_2"/>
    <property type="match status" value="1"/>
</dbReference>
<dbReference type="AlphaFoldDB" id="A0A4R6PLB5"/>
<keyword evidence="2" id="KW-0285">Flavoprotein</keyword>